<evidence type="ECO:0000313" key="1">
    <source>
        <dbReference type="EMBL" id="KAK8018947.1"/>
    </source>
</evidence>
<keyword evidence="2" id="KW-1185">Reference proteome</keyword>
<dbReference type="InterPro" id="IPR023213">
    <property type="entry name" value="CAT-like_dom_sf"/>
</dbReference>
<evidence type="ECO:0000313" key="2">
    <source>
        <dbReference type="Proteomes" id="UP001396898"/>
    </source>
</evidence>
<accession>A0ABR1RVK5</accession>
<dbReference type="EMBL" id="JAQQWI010000010">
    <property type="protein sequence ID" value="KAK8018947.1"/>
    <property type="molecule type" value="Genomic_DNA"/>
</dbReference>
<dbReference type="Gene3D" id="3.30.559.10">
    <property type="entry name" value="Chloramphenicol acetyltransferase-like domain"/>
    <property type="match status" value="1"/>
</dbReference>
<reference evidence="1 2" key="1">
    <citation type="submission" date="2023-01" db="EMBL/GenBank/DDBJ databases">
        <title>Analysis of 21 Apiospora genomes using comparative genomics revels a genus with tremendous synthesis potential of carbohydrate active enzymes and secondary metabolites.</title>
        <authorList>
            <person name="Sorensen T."/>
        </authorList>
    </citation>
    <scope>NUCLEOTIDE SEQUENCE [LARGE SCALE GENOMIC DNA]</scope>
    <source>
        <strain evidence="1 2">CBS 20057</strain>
    </source>
</reference>
<gene>
    <name evidence="1" type="ORF">PG991_008137</name>
</gene>
<sequence>MFPGGRPHGDIEKTSKVFVFAEAKVKELQALIRSSSTSEKQQPLSSYSCISALTFAHVVKARLRGEGYRYLPKAAHAPDAILRHEVDFRQRAFARHTGGYFGNATVSVWTRVPQGLALEAAGATGTEIGDDGEEEYLVEDFPDDDEDNLKAKRLAEMAYAVKRSIDEVDEDYVLSRLVAADTVPDPRRLGLDYDPRQPQVLGFNNWRHTGGKETWAFPSGKQQQQMPEAFRLARGYSMRNALILPQRQGTSDQDVLVSLSVVAMEELLQDAGWMRWVGEVRD</sequence>
<name>A0ABR1RVK5_9PEZI</name>
<organism evidence="1 2">
    <name type="scientific">Apiospora marii</name>
    <dbReference type="NCBI Taxonomy" id="335849"/>
    <lineage>
        <taxon>Eukaryota</taxon>
        <taxon>Fungi</taxon>
        <taxon>Dikarya</taxon>
        <taxon>Ascomycota</taxon>
        <taxon>Pezizomycotina</taxon>
        <taxon>Sordariomycetes</taxon>
        <taxon>Xylariomycetidae</taxon>
        <taxon>Amphisphaeriales</taxon>
        <taxon>Apiosporaceae</taxon>
        <taxon>Apiospora</taxon>
    </lineage>
</organism>
<proteinExistence type="predicted"/>
<dbReference type="Proteomes" id="UP001396898">
    <property type="component" value="Unassembled WGS sequence"/>
</dbReference>
<comment type="caution">
    <text evidence="1">The sequence shown here is derived from an EMBL/GenBank/DDBJ whole genome shotgun (WGS) entry which is preliminary data.</text>
</comment>
<protein>
    <submittedName>
        <fullName evidence="1">Uncharacterized protein</fullName>
    </submittedName>
</protein>